<evidence type="ECO:0000259" key="5">
    <source>
        <dbReference type="Pfam" id="PF01168"/>
    </source>
</evidence>
<evidence type="ECO:0000256" key="1">
    <source>
        <dbReference type="ARBA" id="ARBA00022898"/>
    </source>
</evidence>
<keyword evidence="7" id="KW-1185">Reference proteome</keyword>
<dbReference type="NCBIfam" id="TIGR00044">
    <property type="entry name" value="YggS family pyridoxal phosphate-dependent enzyme"/>
    <property type="match status" value="1"/>
</dbReference>
<dbReference type="SUPFAM" id="SSF51419">
    <property type="entry name" value="PLP-binding barrel"/>
    <property type="match status" value="1"/>
</dbReference>
<dbReference type="AlphaFoldDB" id="A0A1Y1HTW1"/>
<dbReference type="InterPro" id="IPR001608">
    <property type="entry name" value="Ala_racemase_N"/>
</dbReference>
<dbReference type="GO" id="GO:0005737">
    <property type="term" value="C:cytoplasm"/>
    <property type="evidence" value="ECO:0000318"/>
    <property type="project" value="GO_Central"/>
</dbReference>
<dbReference type="HAMAP" id="MF_02087">
    <property type="entry name" value="PLP_homeostasis"/>
    <property type="match status" value="1"/>
</dbReference>
<name>A0A1Y1HTW1_KLENI</name>
<gene>
    <name evidence="6" type="ORF">KFL_000990090</name>
</gene>
<comment type="cofactor">
    <cofactor evidence="3">
        <name>pyridoxal 5'-phosphate</name>
        <dbReference type="ChEBI" id="CHEBI:597326"/>
    </cofactor>
</comment>
<dbReference type="Gene3D" id="3.20.20.10">
    <property type="entry name" value="Alanine racemase"/>
    <property type="match status" value="1"/>
</dbReference>
<comment type="similarity">
    <text evidence="2 4">Belongs to the pyridoxal phosphate-binding protein YggS/PROSC family.</text>
</comment>
<accession>A0A1Y1HTW1</accession>
<dbReference type="PANTHER" id="PTHR10146">
    <property type="entry name" value="PROLINE SYNTHETASE CO-TRANSCRIBED BACTERIAL HOMOLOG PROTEIN"/>
    <property type="match status" value="1"/>
</dbReference>
<feature type="domain" description="Alanine racemase N-terminal" evidence="5">
    <location>
        <begin position="19"/>
        <end position="237"/>
    </location>
</feature>
<feature type="modified residue" description="N6-(pyridoxal phosphate)lysine" evidence="2 3">
    <location>
        <position position="41"/>
    </location>
</feature>
<evidence type="ECO:0000256" key="2">
    <source>
        <dbReference type="HAMAP-Rule" id="MF_03225"/>
    </source>
</evidence>
<protein>
    <recommendedName>
        <fullName evidence="2">Pyridoxal phosphate homeostasis protein</fullName>
        <shortName evidence="2">PLP homeostasis protein</shortName>
    </recommendedName>
</protein>
<dbReference type="GO" id="GO:0030170">
    <property type="term" value="F:pyridoxal phosphate binding"/>
    <property type="evidence" value="ECO:0000318"/>
    <property type="project" value="GO_Central"/>
</dbReference>
<evidence type="ECO:0000256" key="4">
    <source>
        <dbReference type="RuleBase" id="RU004514"/>
    </source>
</evidence>
<reference evidence="6 7" key="1">
    <citation type="journal article" date="2014" name="Nat. Commun.">
        <title>Klebsormidium flaccidum genome reveals primary factors for plant terrestrial adaptation.</title>
        <authorList>
            <person name="Hori K."/>
            <person name="Maruyama F."/>
            <person name="Fujisawa T."/>
            <person name="Togashi T."/>
            <person name="Yamamoto N."/>
            <person name="Seo M."/>
            <person name="Sato S."/>
            <person name="Yamada T."/>
            <person name="Mori H."/>
            <person name="Tajima N."/>
            <person name="Moriyama T."/>
            <person name="Ikeuchi M."/>
            <person name="Watanabe M."/>
            <person name="Wada H."/>
            <person name="Kobayashi K."/>
            <person name="Saito M."/>
            <person name="Masuda T."/>
            <person name="Sasaki-Sekimoto Y."/>
            <person name="Mashiguchi K."/>
            <person name="Awai K."/>
            <person name="Shimojima M."/>
            <person name="Masuda S."/>
            <person name="Iwai M."/>
            <person name="Nobusawa T."/>
            <person name="Narise T."/>
            <person name="Kondo S."/>
            <person name="Saito H."/>
            <person name="Sato R."/>
            <person name="Murakawa M."/>
            <person name="Ihara Y."/>
            <person name="Oshima-Yamada Y."/>
            <person name="Ohtaka K."/>
            <person name="Satoh M."/>
            <person name="Sonobe K."/>
            <person name="Ishii M."/>
            <person name="Ohtani R."/>
            <person name="Kanamori-Sato M."/>
            <person name="Honoki R."/>
            <person name="Miyazaki D."/>
            <person name="Mochizuki H."/>
            <person name="Umetsu J."/>
            <person name="Higashi K."/>
            <person name="Shibata D."/>
            <person name="Kamiya Y."/>
            <person name="Sato N."/>
            <person name="Nakamura Y."/>
            <person name="Tabata S."/>
            <person name="Ida S."/>
            <person name="Kurokawa K."/>
            <person name="Ohta H."/>
        </authorList>
    </citation>
    <scope>NUCLEOTIDE SEQUENCE [LARGE SCALE GENOMIC DNA]</scope>
    <source>
        <strain evidence="6 7">NIES-2285</strain>
    </source>
</reference>
<organism evidence="6 7">
    <name type="scientific">Klebsormidium nitens</name>
    <name type="common">Green alga</name>
    <name type="synonym">Ulothrix nitens</name>
    <dbReference type="NCBI Taxonomy" id="105231"/>
    <lineage>
        <taxon>Eukaryota</taxon>
        <taxon>Viridiplantae</taxon>
        <taxon>Streptophyta</taxon>
        <taxon>Klebsormidiophyceae</taxon>
        <taxon>Klebsormidiales</taxon>
        <taxon>Klebsormidiaceae</taxon>
        <taxon>Klebsormidium</taxon>
    </lineage>
</organism>
<dbReference type="EMBL" id="DF237048">
    <property type="protein sequence ID" value="GAQ82060.1"/>
    <property type="molecule type" value="Genomic_DNA"/>
</dbReference>
<dbReference type="CDD" id="cd06822">
    <property type="entry name" value="PLPDE_III_YBL036c_euk"/>
    <property type="match status" value="1"/>
</dbReference>
<evidence type="ECO:0000256" key="3">
    <source>
        <dbReference type="PIRSR" id="PIRSR004848-1"/>
    </source>
</evidence>
<dbReference type="OrthoDB" id="10264196at2759"/>
<dbReference type="InterPro" id="IPR011078">
    <property type="entry name" value="PyrdxlP_homeostasis"/>
</dbReference>
<dbReference type="Proteomes" id="UP000054558">
    <property type="component" value="Unassembled WGS sequence"/>
</dbReference>
<dbReference type="PANTHER" id="PTHR10146:SF14">
    <property type="entry name" value="PYRIDOXAL PHOSPHATE HOMEOSTASIS PROTEIN"/>
    <property type="match status" value="1"/>
</dbReference>
<evidence type="ECO:0000313" key="6">
    <source>
        <dbReference type="EMBL" id="GAQ82060.1"/>
    </source>
</evidence>
<proteinExistence type="inferred from homology"/>
<dbReference type="STRING" id="105231.A0A1Y1HTW1"/>
<comment type="function">
    <text evidence="2">Pyridoxal 5'-phosphate (PLP)-binding protein, which may be involved in intracellular homeostatic regulation of pyridoxal 5'-phosphate (PLP), the active form of vitamin B6.</text>
</comment>
<evidence type="ECO:0000313" key="7">
    <source>
        <dbReference type="Proteomes" id="UP000054558"/>
    </source>
</evidence>
<keyword evidence="1 2" id="KW-0663">Pyridoxal phosphate</keyword>
<dbReference type="OMA" id="PLEWHMI"/>
<sequence length="242" mass="26877">MASSVAQTAVGKALRDVLAKVQKAAEKAGRSQPPRLVAVSKTKPVSMLMEAYNAGQRHFGENYVQELLEKAPEMPRDVHWHFIGHLQSNKAKALVQAVPNLYSVETVDSEKIANHLNRACEGAQRDEKLKVMVQVNTSGEETKYGVEPNECVDLAKHVHNQCPNLRLAGLMTIGMLDYTSKPENFQMLLDCRQRVCRELDLPEDDLELSMGMSQDFEAATEMGSTNVRVGSSIFGARDYSQK</sequence>
<dbReference type="Pfam" id="PF01168">
    <property type="entry name" value="Ala_racemase_N"/>
    <property type="match status" value="1"/>
</dbReference>
<dbReference type="PROSITE" id="PS01211">
    <property type="entry name" value="UPF0001"/>
    <property type="match status" value="1"/>
</dbReference>
<dbReference type="FunFam" id="3.20.20.10:FF:000014">
    <property type="entry name" value="Pyridoxal phosphate homeostasis protein"/>
    <property type="match status" value="1"/>
</dbReference>
<dbReference type="PIRSF" id="PIRSF004848">
    <property type="entry name" value="YBL036c_PLPDEIII"/>
    <property type="match status" value="1"/>
</dbReference>
<dbReference type="InterPro" id="IPR029066">
    <property type="entry name" value="PLP-binding_barrel"/>
</dbReference>